<dbReference type="RefSeq" id="WP_127187199.1">
    <property type="nucleotide sequence ID" value="NZ_RZNJ01000001.1"/>
</dbReference>
<dbReference type="InterPro" id="IPR018660">
    <property type="entry name" value="MliC"/>
</dbReference>
<evidence type="ECO:0000313" key="8">
    <source>
        <dbReference type="Proteomes" id="UP000281547"/>
    </source>
</evidence>
<evidence type="ECO:0000256" key="3">
    <source>
        <dbReference type="ARBA" id="ARBA00023139"/>
    </source>
</evidence>
<dbReference type="Pfam" id="PF09864">
    <property type="entry name" value="MliC"/>
    <property type="match status" value="1"/>
</dbReference>
<accession>A0A433XLX1</accession>
<organism evidence="7 8">
    <name type="scientific">Arsenicitalea aurantiaca</name>
    <dbReference type="NCBI Taxonomy" id="1783274"/>
    <lineage>
        <taxon>Bacteria</taxon>
        <taxon>Pseudomonadati</taxon>
        <taxon>Pseudomonadota</taxon>
        <taxon>Alphaproteobacteria</taxon>
        <taxon>Hyphomicrobiales</taxon>
        <taxon>Devosiaceae</taxon>
        <taxon>Arsenicitalea</taxon>
    </lineage>
</organism>
<reference evidence="7 8" key="1">
    <citation type="journal article" date="2016" name="Int. J. Syst. Evol. Microbiol.">
        <title>Arsenicitalea aurantiaca gen. nov., sp. nov., a new member of the family Hyphomicrobiaceae, isolated from high-arsenic sediment.</title>
        <authorList>
            <person name="Mu Y."/>
            <person name="Zhou L."/>
            <person name="Zeng X.C."/>
            <person name="Liu L."/>
            <person name="Pan Y."/>
            <person name="Chen X."/>
            <person name="Wang J."/>
            <person name="Li S."/>
            <person name="Li W.J."/>
            <person name="Wang Y."/>
        </authorList>
    </citation>
    <scope>NUCLEOTIDE SEQUENCE [LARGE SCALE GENOMIC DNA]</scope>
    <source>
        <strain evidence="7 8">42-50</strain>
    </source>
</reference>
<keyword evidence="2" id="KW-0472">Membrane</keyword>
<dbReference type="InterPro" id="IPR036328">
    <property type="entry name" value="MliC_sf"/>
</dbReference>
<keyword evidence="4" id="KW-0449">Lipoprotein</keyword>
<feature type="domain" description="C-type lysozyme inhibitor" evidence="6">
    <location>
        <begin position="42"/>
        <end position="105"/>
    </location>
</feature>
<dbReference type="OrthoDB" id="120729at2"/>
<evidence type="ECO:0000259" key="6">
    <source>
        <dbReference type="Pfam" id="PF09864"/>
    </source>
</evidence>
<evidence type="ECO:0000256" key="5">
    <source>
        <dbReference type="SAM" id="SignalP"/>
    </source>
</evidence>
<proteinExistence type="predicted"/>
<feature type="signal peptide" evidence="5">
    <location>
        <begin position="1"/>
        <end position="20"/>
    </location>
</feature>
<evidence type="ECO:0000256" key="4">
    <source>
        <dbReference type="ARBA" id="ARBA00023288"/>
    </source>
</evidence>
<protein>
    <recommendedName>
        <fullName evidence="6">C-type lysozyme inhibitor domain-containing protein</fullName>
    </recommendedName>
</protein>
<dbReference type="SUPFAM" id="SSF141488">
    <property type="entry name" value="YdhA-like"/>
    <property type="match status" value="1"/>
</dbReference>
<sequence length="122" mass="13041">MTIRSLIAAGLVLAAPPAFAVETSMQIVLELQGDAERNVVTYECEGIDPITVEYVNANPIFLAFVPVDGEKLVFVNVLAASGARYASGQYVWWTRGAEATLHDEIAGEEAEPLSCLELSGTP</sequence>
<dbReference type="AlphaFoldDB" id="A0A433XLX1"/>
<name>A0A433XLX1_9HYPH</name>
<evidence type="ECO:0000313" key="7">
    <source>
        <dbReference type="EMBL" id="RUT35079.1"/>
    </source>
</evidence>
<dbReference type="EMBL" id="RZNJ01000001">
    <property type="protein sequence ID" value="RUT35079.1"/>
    <property type="molecule type" value="Genomic_DNA"/>
</dbReference>
<keyword evidence="3" id="KW-0564">Palmitate</keyword>
<gene>
    <name evidence="7" type="ORF">EMQ25_03760</name>
</gene>
<dbReference type="Proteomes" id="UP000281547">
    <property type="component" value="Unassembled WGS sequence"/>
</dbReference>
<comment type="caution">
    <text evidence="7">The sequence shown here is derived from an EMBL/GenBank/DDBJ whole genome shotgun (WGS) entry which is preliminary data.</text>
</comment>
<evidence type="ECO:0000256" key="2">
    <source>
        <dbReference type="ARBA" id="ARBA00023136"/>
    </source>
</evidence>
<keyword evidence="8" id="KW-1185">Reference proteome</keyword>
<evidence type="ECO:0000256" key="1">
    <source>
        <dbReference type="ARBA" id="ARBA00022729"/>
    </source>
</evidence>
<keyword evidence="1 5" id="KW-0732">Signal</keyword>
<feature type="chain" id="PRO_5019568397" description="C-type lysozyme inhibitor domain-containing protein" evidence="5">
    <location>
        <begin position="21"/>
        <end position="122"/>
    </location>
</feature>
<dbReference type="Gene3D" id="2.40.128.200">
    <property type="match status" value="1"/>
</dbReference>